<dbReference type="EC" id="3.6.4.13" evidence="1"/>
<gene>
    <name evidence="11" type="ordered locus">Sterm_1120</name>
</gene>
<dbReference type="InterPro" id="IPR011545">
    <property type="entry name" value="DEAD/DEAH_box_helicase_dom"/>
</dbReference>
<dbReference type="SUPFAM" id="SSF52540">
    <property type="entry name" value="P-loop containing nucleoside triphosphate hydrolases"/>
    <property type="match status" value="1"/>
</dbReference>
<evidence type="ECO:0000256" key="2">
    <source>
        <dbReference type="ARBA" id="ARBA00022741"/>
    </source>
</evidence>
<feature type="domain" description="DEAD-box RNA helicase Q" evidence="10">
    <location>
        <begin position="4"/>
        <end position="32"/>
    </location>
</feature>
<dbReference type="PROSITE" id="PS51192">
    <property type="entry name" value="HELICASE_ATP_BIND_1"/>
    <property type="match status" value="1"/>
</dbReference>
<dbReference type="GO" id="GO:0003723">
    <property type="term" value="F:RNA binding"/>
    <property type="evidence" value="ECO:0007669"/>
    <property type="project" value="TreeGrafter"/>
</dbReference>
<evidence type="ECO:0000256" key="1">
    <source>
        <dbReference type="ARBA" id="ARBA00012552"/>
    </source>
</evidence>
<dbReference type="GO" id="GO:0016787">
    <property type="term" value="F:hydrolase activity"/>
    <property type="evidence" value="ECO:0007669"/>
    <property type="project" value="UniProtKB-KW"/>
</dbReference>
<reference evidence="12" key="1">
    <citation type="submission" date="2009-09" db="EMBL/GenBank/DDBJ databases">
        <title>The complete chromosome of Sebaldella termitidis ATCC 33386.</title>
        <authorList>
            <consortium name="US DOE Joint Genome Institute (JGI-PGF)"/>
            <person name="Lucas S."/>
            <person name="Copeland A."/>
            <person name="Lapidus A."/>
            <person name="Glavina del Rio T."/>
            <person name="Dalin E."/>
            <person name="Tice H."/>
            <person name="Bruce D."/>
            <person name="Goodwin L."/>
            <person name="Pitluck S."/>
            <person name="Kyrpides N."/>
            <person name="Mavromatis K."/>
            <person name="Ivanova N."/>
            <person name="Mikhailova N."/>
            <person name="Sims D."/>
            <person name="Meincke L."/>
            <person name="Brettin T."/>
            <person name="Detter J.C."/>
            <person name="Han C."/>
            <person name="Larimer F."/>
            <person name="Land M."/>
            <person name="Hauser L."/>
            <person name="Markowitz V."/>
            <person name="Cheng J.F."/>
            <person name="Hugenholtz P."/>
            <person name="Woyke T."/>
            <person name="Wu D."/>
            <person name="Eisen J.A."/>
        </authorList>
    </citation>
    <scope>NUCLEOTIDE SEQUENCE [LARGE SCALE GENOMIC DNA]</scope>
    <source>
        <strain evidence="12">ATCC 33386 / NCTC 11300</strain>
    </source>
</reference>
<dbReference type="InterPro" id="IPR000629">
    <property type="entry name" value="RNA-helicase_DEAD-box_CS"/>
</dbReference>
<dbReference type="InterPro" id="IPR005580">
    <property type="entry name" value="DbpA/CsdA_RNA-bd_dom"/>
</dbReference>
<dbReference type="KEGG" id="str:Sterm_1120"/>
<dbReference type="CDD" id="cd18787">
    <property type="entry name" value="SF2_C_DEAD"/>
    <property type="match status" value="1"/>
</dbReference>
<keyword evidence="3 7" id="KW-0378">Hydrolase</keyword>
<dbReference type="Gene3D" id="3.30.70.330">
    <property type="match status" value="1"/>
</dbReference>
<dbReference type="eggNOG" id="COG0513">
    <property type="taxonomic scope" value="Bacteria"/>
</dbReference>
<evidence type="ECO:0000256" key="3">
    <source>
        <dbReference type="ARBA" id="ARBA00022801"/>
    </source>
</evidence>
<proteinExistence type="inferred from homology"/>
<dbReference type="Gene3D" id="3.40.50.300">
    <property type="entry name" value="P-loop containing nucleotide triphosphate hydrolases"/>
    <property type="match status" value="2"/>
</dbReference>
<dbReference type="PANTHER" id="PTHR47963:SF8">
    <property type="entry name" value="ATP-DEPENDENT RNA HELICASE DEAD"/>
    <property type="match status" value="1"/>
</dbReference>
<evidence type="ECO:0000256" key="6">
    <source>
        <dbReference type="PROSITE-ProRule" id="PRU00552"/>
    </source>
</evidence>
<evidence type="ECO:0000313" key="11">
    <source>
        <dbReference type="EMBL" id="ACZ07988.1"/>
    </source>
</evidence>
<dbReference type="PROSITE" id="PS51194">
    <property type="entry name" value="HELICASE_CTER"/>
    <property type="match status" value="1"/>
</dbReference>
<evidence type="ECO:0000256" key="5">
    <source>
        <dbReference type="ARBA" id="ARBA00022840"/>
    </source>
</evidence>
<dbReference type="InterPro" id="IPR044742">
    <property type="entry name" value="DEAD/DEAH_RhlB"/>
</dbReference>
<dbReference type="InterPro" id="IPR027417">
    <property type="entry name" value="P-loop_NTPase"/>
</dbReference>
<evidence type="ECO:0000259" key="8">
    <source>
        <dbReference type="PROSITE" id="PS51192"/>
    </source>
</evidence>
<reference evidence="11 12" key="2">
    <citation type="journal article" date="2010" name="Stand. Genomic Sci.">
        <title>Complete genome sequence of Sebaldella termitidis type strain (NCTC 11300).</title>
        <authorList>
            <person name="Harmon-Smith M."/>
            <person name="Celia L."/>
            <person name="Chertkov O."/>
            <person name="Lapidus A."/>
            <person name="Copeland A."/>
            <person name="Glavina Del Rio T."/>
            <person name="Nolan M."/>
            <person name="Lucas S."/>
            <person name="Tice H."/>
            <person name="Cheng J.F."/>
            <person name="Han C."/>
            <person name="Detter J.C."/>
            <person name="Bruce D."/>
            <person name="Goodwin L."/>
            <person name="Pitluck S."/>
            <person name="Pati A."/>
            <person name="Liolios K."/>
            <person name="Ivanova N."/>
            <person name="Mavromatis K."/>
            <person name="Mikhailova N."/>
            <person name="Chen A."/>
            <person name="Palaniappan K."/>
            <person name="Land M."/>
            <person name="Hauser L."/>
            <person name="Chang Y.J."/>
            <person name="Jeffries C.D."/>
            <person name="Brettin T."/>
            <person name="Goker M."/>
            <person name="Beck B."/>
            <person name="Bristow J."/>
            <person name="Eisen J.A."/>
            <person name="Markowitz V."/>
            <person name="Hugenholtz P."/>
            <person name="Kyrpides N.C."/>
            <person name="Klenk H.P."/>
            <person name="Chen F."/>
        </authorList>
    </citation>
    <scope>NUCLEOTIDE SEQUENCE [LARGE SCALE GENOMIC DNA]</scope>
    <source>
        <strain evidence="12">ATCC 33386 / NCTC 11300</strain>
    </source>
</reference>
<feature type="short sequence motif" description="Q motif" evidence="6">
    <location>
        <begin position="4"/>
        <end position="32"/>
    </location>
</feature>
<dbReference type="InterPro" id="IPR012677">
    <property type="entry name" value="Nucleotide-bd_a/b_plait_sf"/>
</dbReference>
<keyword evidence="5 7" id="KW-0067">ATP-binding</keyword>
<feature type="domain" description="Helicase C-terminal" evidence="9">
    <location>
        <begin position="232"/>
        <end position="377"/>
    </location>
</feature>
<dbReference type="PROSITE" id="PS00039">
    <property type="entry name" value="DEAD_ATP_HELICASE"/>
    <property type="match status" value="1"/>
</dbReference>
<dbReference type="InterPro" id="IPR001650">
    <property type="entry name" value="Helicase_C-like"/>
</dbReference>
<dbReference type="STRING" id="526218.Sterm_1120"/>
<comment type="similarity">
    <text evidence="7">Belongs to the DEAD box helicase family.</text>
</comment>
<keyword evidence="4 7" id="KW-0347">Helicase</keyword>
<dbReference type="PANTHER" id="PTHR47963">
    <property type="entry name" value="DEAD-BOX ATP-DEPENDENT RNA HELICASE 47, MITOCHONDRIAL"/>
    <property type="match status" value="1"/>
</dbReference>
<dbReference type="Pfam" id="PF00271">
    <property type="entry name" value="Helicase_C"/>
    <property type="match status" value="1"/>
</dbReference>
<dbReference type="Pfam" id="PF00270">
    <property type="entry name" value="DEAD"/>
    <property type="match status" value="1"/>
</dbReference>
<dbReference type="InterPro" id="IPR050547">
    <property type="entry name" value="DEAD_box_RNA_helicases"/>
</dbReference>
<evidence type="ECO:0000259" key="9">
    <source>
        <dbReference type="PROSITE" id="PS51194"/>
    </source>
</evidence>
<keyword evidence="2 7" id="KW-0547">Nucleotide-binding</keyword>
<dbReference type="GO" id="GO:0003724">
    <property type="term" value="F:RNA helicase activity"/>
    <property type="evidence" value="ECO:0007669"/>
    <property type="project" value="UniProtKB-EC"/>
</dbReference>
<protein>
    <recommendedName>
        <fullName evidence="1">RNA helicase</fullName>
        <ecNumber evidence="1">3.6.4.13</ecNumber>
    </recommendedName>
</protein>
<dbReference type="RefSeq" id="WP_012860584.1">
    <property type="nucleotide sequence ID" value="NC_013517.1"/>
</dbReference>
<dbReference type="Proteomes" id="UP000000845">
    <property type="component" value="Chromosome"/>
</dbReference>
<accession>D1AFV3</accession>
<dbReference type="GO" id="GO:0005524">
    <property type="term" value="F:ATP binding"/>
    <property type="evidence" value="ECO:0007669"/>
    <property type="project" value="UniProtKB-KW"/>
</dbReference>
<evidence type="ECO:0000256" key="4">
    <source>
        <dbReference type="ARBA" id="ARBA00022806"/>
    </source>
</evidence>
<name>D1AFV3_SEBTE</name>
<dbReference type="SMART" id="SM00490">
    <property type="entry name" value="HELICc"/>
    <property type="match status" value="1"/>
</dbReference>
<dbReference type="InterPro" id="IPR014001">
    <property type="entry name" value="Helicase_ATP-bd"/>
</dbReference>
<organism evidence="11 12">
    <name type="scientific">Sebaldella termitidis (strain ATCC 33386 / NCTC 11300)</name>
    <dbReference type="NCBI Taxonomy" id="526218"/>
    <lineage>
        <taxon>Bacteria</taxon>
        <taxon>Fusobacteriati</taxon>
        <taxon>Fusobacteriota</taxon>
        <taxon>Fusobacteriia</taxon>
        <taxon>Fusobacteriales</taxon>
        <taxon>Leptotrichiaceae</taxon>
        <taxon>Sebaldella</taxon>
    </lineage>
</organism>
<feature type="domain" description="Helicase ATP-binding" evidence="8">
    <location>
        <begin position="36"/>
        <end position="205"/>
    </location>
</feature>
<evidence type="ECO:0000313" key="12">
    <source>
        <dbReference type="Proteomes" id="UP000000845"/>
    </source>
</evidence>
<evidence type="ECO:0000256" key="7">
    <source>
        <dbReference type="RuleBase" id="RU000492"/>
    </source>
</evidence>
<dbReference type="HOGENOM" id="CLU_003041_21_1_0"/>
<dbReference type="InterPro" id="IPR014014">
    <property type="entry name" value="RNA_helicase_DEAD_Q_motif"/>
</dbReference>
<dbReference type="EMBL" id="CP001739">
    <property type="protein sequence ID" value="ACZ07988.1"/>
    <property type="molecule type" value="Genomic_DNA"/>
</dbReference>
<dbReference type="CDD" id="cd00268">
    <property type="entry name" value="DEADc"/>
    <property type="match status" value="1"/>
</dbReference>
<dbReference type="PROSITE" id="PS51195">
    <property type="entry name" value="Q_MOTIF"/>
    <property type="match status" value="1"/>
</dbReference>
<dbReference type="CDD" id="cd12252">
    <property type="entry name" value="RRM_DbpA"/>
    <property type="match status" value="1"/>
</dbReference>
<dbReference type="SMART" id="SM00487">
    <property type="entry name" value="DEXDc"/>
    <property type="match status" value="1"/>
</dbReference>
<dbReference type="Pfam" id="PF03880">
    <property type="entry name" value="DbpA"/>
    <property type="match status" value="1"/>
</dbReference>
<sequence>MNDKSFLDLGVSEATLKALDKKGFTSPSAIQTLVIPELLKERTNLIGQAQTGTGKTAAFAIPILETLDCDGSVRAIVLAPTRELANQVADEMYSLRGKKEIKVLPVYGGQSIDQQIKKIKKGIDVIVGTPGRILDLMNRKVIKLNNLEYFVLDEADEMLNMGFIEDIELILERTNEDKKMLFFSATIPDSIMKIAKKFMKDYKLLKVKTKELTTNLTEQIYFEVTEGDKFEALCRVLDYVHDFYGIVFCRTKSDVDDVAQHLKGRGYDAEAIHGDITQAMRMKTLEDFKKKRINILVATDVAARGIDVNDLTHVINYSIPQEPESYVHRIGRTGRAGKKGIAITFVTPKEASKISKIQRLTKTDIKKEKIPKIEEVISVKKENLYACVEEIEKEEDFGYYTGMAKELLGDKDPEVVLASLLRHMYDDEFLPESYNEISEVKTGRGLNANNAGDDKTRLFIALGKKDGYTPGKLLDLLNKKAKTPGRKVRDIKIMDNFSFITVPLREAEFIMKALNKSNKNKPLVEKAKKK</sequence>
<evidence type="ECO:0000259" key="10">
    <source>
        <dbReference type="PROSITE" id="PS51195"/>
    </source>
</evidence>
<dbReference type="AlphaFoldDB" id="D1AFV3"/>
<keyword evidence="12" id="KW-1185">Reference proteome</keyword>